<protein>
    <submittedName>
        <fullName evidence="2">CRISPR-associated protein, Csh1 family</fullName>
    </submittedName>
</protein>
<organism evidence="2 3">
    <name type="scientific">Methanocaldococcus infernus (strain DSM 11812 / JCM 15783 / ME)</name>
    <dbReference type="NCBI Taxonomy" id="573063"/>
    <lineage>
        <taxon>Archaea</taxon>
        <taxon>Methanobacteriati</taxon>
        <taxon>Methanobacteriota</taxon>
        <taxon>Methanomada group</taxon>
        <taxon>Methanococci</taxon>
        <taxon>Methanococcales</taxon>
        <taxon>Methanocaldococcaceae</taxon>
        <taxon>Methanocaldococcus</taxon>
    </lineage>
</organism>
<keyword evidence="1" id="KW-0812">Transmembrane</keyword>
<evidence type="ECO:0000313" key="3">
    <source>
        <dbReference type="Proteomes" id="UP000002061"/>
    </source>
</evidence>
<proteinExistence type="predicted"/>
<keyword evidence="1" id="KW-0472">Membrane</keyword>
<dbReference type="InterPro" id="IPR013420">
    <property type="entry name" value="CRISPR-assoc_prot_Cas8b/Csh1_C"/>
</dbReference>
<dbReference type="EMBL" id="CP002009">
    <property type="protein sequence ID" value="ADG13850.1"/>
    <property type="molecule type" value="Genomic_DNA"/>
</dbReference>
<gene>
    <name evidence="2" type="ordered locus">Metin_1197</name>
</gene>
<dbReference type="NCBIfam" id="TIGR02556">
    <property type="entry name" value="cas_TM1802"/>
    <property type="match status" value="1"/>
</dbReference>
<dbReference type="HOGENOM" id="CLU_475498_0_0_2"/>
<evidence type="ECO:0000256" key="1">
    <source>
        <dbReference type="SAM" id="Phobius"/>
    </source>
</evidence>
<dbReference type="eggNOG" id="arCOG05124">
    <property type="taxonomic scope" value="Archaea"/>
</dbReference>
<dbReference type="Pfam" id="PF09484">
    <property type="entry name" value="Cas_TM1802"/>
    <property type="match status" value="1"/>
</dbReference>
<reference evidence="2" key="1">
    <citation type="submission" date="2010-04" db="EMBL/GenBank/DDBJ databases">
        <title>Complete sequence of Methanocaldococcus infernus ME.</title>
        <authorList>
            <consortium name="US DOE Joint Genome Institute"/>
            <person name="Lucas S."/>
            <person name="Copeland A."/>
            <person name="Lapidus A."/>
            <person name="Cheng J.-F."/>
            <person name="Bruce D."/>
            <person name="Goodwin L."/>
            <person name="Pitluck S."/>
            <person name="Munk A.C."/>
            <person name="Detter J.C."/>
            <person name="Han C."/>
            <person name="Tapia R."/>
            <person name="Land M."/>
            <person name="Hauser L."/>
            <person name="Kyrpides N."/>
            <person name="Mikhailova N."/>
            <person name="Sieprawska-Lupa M."/>
            <person name="Whitman W.B."/>
            <person name="Woyke T."/>
        </authorList>
    </citation>
    <scope>NUCLEOTIDE SEQUENCE [LARGE SCALE GENOMIC DNA]</scope>
    <source>
        <strain evidence="2">ME</strain>
    </source>
</reference>
<dbReference type="STRING" id="573063.Metin_1197"/>
<dbReference type="InterPro" id="IPR013389">
    <property type="entry name" value="CRISPR-assoc_prot_Cas8b"/>
</dbReference>
<dbReference type="KEGG" id="mif:Metin_1197"/>
<dbReference type="Proteomes" id="UP000002061">
    <property type="component" value="Chromosome"/>
</dbReference>
<dbReference type="AlphaFoldDB" id="D5VTE7"/>
<sequence>MKILKVIYDYSVIYIKLVITMLSSVAAIGKYIIKKEEKDINNPLSILVENPNIDNKYNIIFKITFDENFNYLGVFDDSFDKSLILKLLYKKGSARGADLSPTSKLTEPEKTFKNKILKAVSDAKKYKETEFLKKLEQVLKEKEKQIIEDIKKLKKRYPNEGIILTLTFKRGNEEIYVGDIEEFKEYFIYKATMDYYYMKTGNVVAKGKGVCSICNKEGEVFGLFREFKFYTIDKIGNVSGLKPNEAWKTFPICLKCALYIKEGKNYLDEHLRVKFYGNDLYIIPKVLDEKYIGDVLKRLEKMAEEFGTKDYSYREKKLFENLSKKDIYMYITFMFFKEGNDFKITQMIEDILPSRFAKLYAEIDRVENYGIFKYFKLKYKKLSKKEREYFKNILKNFDDREGLRFRLGYIKEFFGNEDFLRLLNIIISNKKVDYYQLINGFISKIRAKFVKDEPFELSAYKSFMILLFLINLNILNGEIMGDNKEYYLYDEIDEFFNNYKGFFDRDEKKCVFLLGILVNKLLSLQYKKRGSKPFQSKLYGLKLDKKRVEYIFKEAIQKLMEYEQEDNTLYYKKLREKVAEYFVKAGDDWKLTNNEISYIFSLGMAMSDRFKGKGGDEE</sequence>
<feature type="transmembrane region" description="Helical" evidence="1">
    <location>
        <begin position="12"/>
        <end position="33"/>
    </location>
</feature>
<keyword evidence="1" id="KW-1133">Transmembrane helix</keyword>
<dbReference type="NCBIfam" id="TIGR02591">
    <property type="entry name" value="cas_Csh1"/>
    <property type="match status" value="1"/>
</dbReference>
<keyword evidence="3" id="KW-1185">Reference proteome</keyword>
<accession>D5VTE7</accession>
<name>D5VTE7_METIM</name>
<evidence type="ECO:0000313" key="2">
    <source>
        <dbReference type="EMBL" id="ADG13850.1"/>
    </source>
</evidence>